<sequence>MHVARVISPVSSRESSTALGDDDAPIAAVGGDALHTTTVDGKSSPCTHCQHANIRPQRSRHGRLAGRIGTSRNGGRLIRGNLWAATAMALVLRVLPITNSRPAGAATPPVQAIFNLTDRDKRESPFPSNRFTVADPEQNTGLRVDLPKPDCAVRPSDCTDIDVINTLDGFNITPRISIPFDGEIDFSTVNNETVFLLKLGSTLPSQGPGNTVVGINQIEWDTATTTLHVTANDALDQYTRYALFVTTGVRDRNGNPVRSESFERFRHDLNLGQTGDQRLKEYRKELLDAVHAFENAGSKPKEIVVASVFTTRSVTTELEKIRDQVNAAPAPAAADVTTFPLDSVTDITFKLQTGAAPTFAQPVSLMNLLGSTPGAIGTIAFGKYVSPDYRNGANVIPPTQTKSGAPQALGQNEITFDLYLPSGTKPPSGWPVAIASHGAVGHKQNSTPITIAATLAAKGIATIAINGPGNGGGPLSELTVTRNDGSATTIASGGRGKDTNGDGNFTPGEGASAAFFPIRDRDRVRQTAVDLLQLVRVIDSLADIDASRIHYAGQSFGGLYGTVFLGVEPKVRSAVLNVTFPFLGTLLSPIRGRPAAGAALAARTPSLINSPGIASIDGVTVTGSPANYFNENLPLRDQPPVTNTIAGAMAIQEVFDNTEWVQQSGGALAYATRLHDKPIVLQVAKGDQQAPNPLSTAVVRAGNFAATTTFYRNDLAVARNPALPKDPHDFLNQTLGSTTGGLPGGAQGSIARAAQQQIADFLASDGQTIIDPDGPDTLFEVPIPPPLPETTSFIHP</sequence>
<dbReference type="Proteomes" id="UP001501183">
    <property type="component" value="Unassembled WGS sequence"/>
</dbReference>
<accession>A0ABP8PQQ9</accession>
<keyword evidence="1" id="KW-0732">Signal</keyword>
<comment type="caution">
    <text evidence="4">The sequence shown here is derived from an EMBL/GenBank/DDBJ whole genome shotgun (WGS) entry which is preliminary data.</text>
</comment>
<dbReference type="EMBL" id="BAABFB010000094">
    <property type="protein sequence ID" value="GAA4491572.1"/>
    <property type="molecule type" value="Genomic_DNA"/>
</dbReference>
<dbReference type="InterPro" id="IPR029058">
    <property type="entry name" value="AB_hydrolase_fold"/>
</dbReference>
<protein>
    <recommendedName>
        <fullName evidence="3">SbsA Ig-like domain-containing protein</fullName>
    </recommendedName>
</protein>
<feature type="compositionally biased region" description="Polar residues" evidence="2">
    <location>
        <begin position="9"/>
        <end position="18"/>
    </location>
</feature>
<name>A0ABP8PQQ9_9NOCA</name>
<dbReference type="InterPro" id="IPR032812">
    <property type="entry name" value="SbsA_Ig"/>
</dbReference>
<organism evidence="4 5">
    <name type="scientific">Rhodococcus olei</name>
    <dbReference type="NCBI Taxonomy" id="2161675"/>
    <lineage>
        <taxon>Bacteria</taxon>
        <taxon>Bacillati</taxon>
        <taxon>Actinomycetota</taxon>
        <taxon>Actinomycetes</taxon>
        <taxon>Mycobacteriales</taxon>
        <taxon>Nocardiaceae</taxon>
        <taxon>Rhodococcus</taxon>
    </lineage>
</organism>
<evidence type="ECO:0000313" key="4">
    <source>
        <dbReference type="EMBL" id="GAA4491572.1"/>
    </source>
</evidence>
<keyword evidence="5" id="KW-1185">Reference proteome</keyword>
<proteinExistence type="predicted"/>
<dbReference type="Pfam" id="PF13205">
    <property type="entry name" value="Big_5"/>
    <property type="match status" value="1"/>
</dbReference>
<evidence type="ECO:0000259" key="3">
    <source>
        <dbReference type="Pfam" id="PF13205"/>
    </source>
</evidence>
<dbReference type="Gene3D" id="2.60.40.1220">
    <property type="match status" value="1"/>
</dbReference>
<dbReference type="Gene3D" id="3.40.50.1820">
    <property type="entry name" value="alpha/beta hydrolase"/>
    <property type="match status" value="1"/>
</dbReference>
<dbReference type="SUPFAM" id="SSF53474">
    <property type="entry name" value="alpha/beta-Hydrolases"/>
    <property type="match status" value="1"/>
</dbReference>
<evidence type="ECO:0000256" key="1">
    <source>
        <dbReference type="ARBA" id="ARBA00022729"/>
    </source>
</evidence>
<evidence type="ECO:0000313" key="5">
    <source>
        <dbReference type="Proteomes" id="UP001501183"/>
    </source>
</evidence>
<feature type="region of interest" description="Disordered" evidence="2">
    <location>
        <begin position="1"/>
        <end position="23"/>
    </location>
</feature>
<feature type="domain" description="SbsA Ig-like" evidence="3">
    <location>
        <begin position="168"/>
        <end position="257"/>
    </location>
</feature>
<gene>
    <name evidence="4" type="ORF">GCM10023094_56150</name>
</gene>
<evidence type="ECO:0000256" key="2">
    <source>
        <dbReference type="SAM" id="MobiDB-lite"/>
    </source>
</evidence>
<dbReference type="InterPro" id="IPR014755">
    <property type="entry name" value="Cu-Rt/internalin_Ig-like"/>
</dbReference>
<reference evidence="5" key="1">
    <citation type="journal article" date="2019" name="Int. J. Syst. Evol. Microbiol.">
        <title>The Global Catalogue of Microorganisms (GCM) 10K type strain sequencing project: providing services to taxonomists for standard genome sequencing and annotation.</title>
        <authorList>
            <consortium name="The Broad Institute Genomics Platform"/>
            <consortium name="The Broad Institute Genome Sequencing Center for Infectious Disease"/>
            <person name="Wu L."/>
            <person name="Ma J."/>
        </authorList>
    </citation>
    <scope>NUCLEOTIDE SEQUENCE [LARGE SCALE GENOMIC DNA]</scope>
    <source>
        <strain evidence="5">JCM 32206</strain>
    </source>
</reference>